<dbReference type="InterPro" id="IPR051910">
    <property type="entry name" value="ComF/GntX_DNA_util-trans"/>
</dbReference>
<protein>
    <submittedName>
        <fullName evidence="3">ComF family protein</fullName>
    </submittedName>
</protein>
<dbReference type="RefSeq" id="WP_202768004.1">
    <property type="nucleotide sequence ID" value="NZ_JAESWA010000022.1"/>
</dbReference>
<dbReference type="SUPFAM" id="SSF53271">
    <property type="entry name" value="PRTase-like"/>
    <property type="match status" value="1"/>
</dbReference>
<evidence type="ECO:0000313" key="4">
    <source>
        <dbReference type="Proteomes" id="UP000623681"/>
    </source>
</evidence>
<dbReference type="CDD" id="cd06223">
    <property type="entry name" value="PRTases_typeI"/>
    <property type="match status" value="1"/>
</dbReference>
<sequence>MGEAIKAILKYLFECFLIIIYPKNDKCSICGRLEEEEVICNVCKKKLIKVTSPEIREYRQNIYTIYSCVYYTKELKTLIINFKEKREFYTGDFLIGLLIEGMKEWNIKGDVITYVPLSKDKEKKRRFNQCLYLAKGLGKYYFIPTSPLLAKKKNIGEQKKLTKKERFKNVEDAFYTNNIENIKGKKIILIDDIFTTGATVISCARELKKSGAKEVKILTIAKSKL</sequence>
<proteinExistence type="inferred from homology"/>
<gene>
    <name evidence="3" type="ORF">JK634_12630</name>
</gene>
<evidence type="ECO:0000313" key="3">
    <source>
        <dbReference type="EMBL" id="MBL4932660.1"/>
    </source>
</evidence>
<keyword evidence="4" id="KW-1185">Reference proteome</keyword>
<comment type="similarity">
    <text evidence="1">Belongs to the ComF/GntX family.</text>
</comment>
<comment type="caution">
    <text evidence="3">The sequence shown here is derived from an EMBL/GenBank/DDBJ whole genome shotgun (WGS) entry which is preliminary data.</text>
</comment>
<evidence type="ECO:0000256" key="1">
    <source>
        <dbReference type="ARBA" id="ARBA00008007"/>
    </source>
</evidence>
<accession>A0A937FER6</accession>
<dbReference type="EMBL" id="JAESWA010000022">
    <property type="protein sequence ID" value="MBL4932660.1"/>
    <property type="molecule type" value="Genomic_DNA"/>
</dbReference>
<dbReference type="Proteomes" id="UP000623681">
    <property type="component" value="Unassembled WGS sequence"/>
</dbReference>
<dbReference type="PANTHER" id="PTHR47505">
    <property type="entry name" value="DNA UTILIZATION PROTEIN YHGH"/>
    <property type="match status" value="1"/>
</dbReference>
<organism evidence="3 4">
    <name type="scientific">Clostridium paridis</name>
    <dbReference type="NCBI Taxonomy" id="2803863"/>
    <lineage>
        <taxon>Bacteria</taxon>
        <taxon>Bacillati</taxon>
        <taxon>Bacillota</taxon>
        <taxon>Clostridia</taxon>
        <taxon>Eubacteriales</taxon>
        <taxon>Clostridiaceae</taxon>
        <taxon>Clostridium</taxon>
    </lineage>
</organism>
<dbReference type="Gene3D" id="3.40.50.2020">
    <property type="match status" value="1"/>
</dbReference>
<name>A0A937FER6_9CLOT</name>
<reference evidence="3" key="1">
    <citation type="submission" date="2021-01" db="EMBL/GenBank/DDBJ databases">
        <title>Genome public.</title>
        <authorList>
            <person name="Liu C."/>
            <person name="Sun Q."/>
        </authorList>
    </citation>
    <scope>NUCLEOTIDE SEQUENCE</scope>
    <source>
        <strain evidence="3">YIM B02565</strain>
    </source>
</reference>
<evidence type="ECO:0000259" key="2">
    <source>
        <dbReference type="Pfam" id="PF00156"/>
    </source>
</evidence>
<dbReference type="InterPro" id="IPR000836">
    <property type="entry name" value="PRTase_dom"/>
</dbReference>
<feature type="domain" description="Phosphoribosyltransferase" evidence="2">
    <location>
        <begin position="166"/>
        <end position="221"/>
    </location>
</feature>
<dbReference type="AlphaFoldDB" id="A0A937FER6"/>
<dbReference type="Pfam" id="PF00156">
    <property type="entry name" value="Pribosyltran"/>
    <property type="match status" value="1"/>
</dbReference>
<dbReference type="PANTHER" id="PTHR47505:SF1">
    <property type="entry name" value="DNA UTILIZATION PROTEIN YHGH"/>
    <property type="match status" value="1"/>
</dbReference>
<dbReference type="InterPro" id="IPR029057">
    <property type="entry name" value="PRTase-like"/>
</dbReference>